<feature type="transmembrane region" description="Helical" evidence="6">
    <location>
        <begin position="220"/>
        <end position="244"/>
    </location>
</feature>
<dbReference type="RefSeq" id="WP_073093650.1">
    <property type="nucleotide sequence ID" value="NZ_FRCY01000003.1"/>
</dbReference>
<evidence type="ECO:0000256" key="6">
    <source>
        <dbReference type="SAM" id="Phobius"/>
    </source>
</evidence>
<evidence type="ECO:0000256" key="1">
    <source>
        <dbReference type="ARBA" id="ARBA00004651"/>
    </source>
</evidence>
<dbReference type="AlphaFoldDB" id="A0A1M7LA86"/>
<dbReference type="Proteomes" id="UP000184513">
    <property type="component" value="Unassembled WGS sequence"/>
</dbReference>
<dbReference type="STRING" id="388280.SAMN04488057_103195"/>
<accession>A0A1M7LA86</accession>
<gene>
    <name evidence="7" type="ORF">SAMN04488057_103195</name>
</gene>
<comment type="subcellular location">
    <subcellularLocation>
        <location evidence="1">Cell membrane</location>
        <topology evidence="1">Multi-pass membrane protein</topology>
    </subcellularLocation>
</comment>
<dbReference type="NCBIfam" id="TIGR00765">
    <property type="entry name" value="yihY_not_rbn"/>
    <property type="match status" value="1"/>
</dbReference>
<dbReference type="OrthoDB" id="9797028at2"/>
<evidence type="ECO:0000256" key="2">
    <source>
        <dbReference type="ARBA" id="ARBA00022475"/>
    </source>
</evidence>
<keyword evidence="2" id="KW-1003">Cell membrane</keyword>
<keyword evidence="3 6" id="KW-0812">Transmembrane</keyword>
<dbReference type="GO" id="GO:0005886">
    <property type="term" value="C:plasma membrane"/>
    <property type="evidence" value="ECO:0007669"/>
    <property type="project" value="UniProtKB-SubCell"/>
</dbReference>
<dbReference type="Pfam" id="PF03631">
    <property type="entry name" value="Virul_fac_BrkB"/>
    <property type="match status" value="1"/>
</dbReference>
<feature type="transmembrane region" description="Helical" evidence="6">
    <location>
        <begin position="250"/>
        <end position="274"/>
    </location>
</feature>
<evidence type="ECO:0000256" key="4">
    <source>
        <dbReference type="ARBA" id="ARBA00022989"/>
    </source>
</evidence>
<dbReference type="InterPro" id="IPR017039">
    <property type="entry name" value="Virul_fac_BrkB"/>
</dbReference>
<evidence type="ECO:0000256" key="3">
    <source>
        <dbReference type="ARBA" id="ARBA00022692"/>
    </source>
</evidence>
<keyword evidence="4 6" id="KW-1133">Transmembrane helix</keyword>
<organism evidence="7 8">
    <name type="scientific">Cyclobacterium lianum</name>
    <dbReference type="NCBI Taxonomy" id="388280"/>
    <lineage>
        <taxon>Bacteria</taxon>
        <taxon>Pseudomonadati</taxon>
        <taxon>Bacteroidota</taxon>
        <taxon>Cytophagia</taxon>
        <taxon>Cytophagales</taxon>
        <taxon>Cyclobacteriaceae</taxon>
        <taxon>Cyclobacterium</taxon>
    </lineage>
</organism>
<dbReference type="PANTHER" id="PTHR30213:SF1">
    <property type="entry name" value="INNER MEMBRANE PROTEIN YHJD"/>
    <property type="match status" value="1"/>
</dbReference>
<sequence>MIKKKIKKLRRFSFFEIIIDSVKGFGKSDSVSFAASTAFYTIFSLPALLIIVLNIASVLYSEDTVKEELLNQVTYLIGEESAQTLDDVMQNVSISGQKLYARILGIAILIFSATTVFVSLQNSINHIWHIKPKPERGFLKFVVNRLLSFSMVASIGFLLLVSLLADALIVIFLNYFSEVFDTETLKLASVINFFVTQGILVLIFGLMYKILPDAVVKWKDVWLGAVVTMALFGLGKFLIGLYMGNADVGGYYGTAGSLVVVLIWVYYSVLIFLFGAQVTYFIAENVGGQIVPIKQAVRVRMIEENAEDQQRDDDKDAGQE</sequence>
<evidence type="ECO:0000313" key="8">
    <source>
        <dbReference type="Proteomes" id="UP000184513"/>
    </source>
</evidence>
<keyword evidence="5 6" id="KW-0472">Membrane</keyword>
<feature type="transmembrane region" description="Helical" evidence="6">
    <location>
        <begin position="99"/>
        <end position="121"/>
    </location>
</feature>
<reference evidence="7 8" key="1">
    <citation type="submission" date="2016-11" db="EMBL/GenBank/DDBJ databases">
        <authorList>
            <person name="Jaros S."/>
            <person name="Januszkiewicz K."/>
            <person name="Wedrychowicz H."/>
        </authorList>
    </citation>
    <scope>NUCLEOTIDE SEQUENCE [LARGE SCALE GENOMIC DNA]</scope>
    <source>
        <strain evidence="7 8">CGMCC 1.6102</strain>
    </source>
</reference>
<feature type="transmembrane region" description="Helical" evidence="6">
    <location>
        <begin position="142"/>
        <end position="175"/>
    </location>
</feature>
<dbReference type="PIRSF" id="PIRSF035875">
    <property type="entry name" value="RNase_BN"/>
    <property type="match status" value="1"/>
</dbReference>
<name>A0A1M7LA86_9BACT</name>
<proteinExistence type="predicted"/>
<evidence type="ECO:0000256" key="5">
    <source>
        <dbReference type="ARBA" id="ARBA00023136"/>
    </source>
</evidence>
<evidence type="ECO:0000313" key="7">
    <source>
        <dbReference type="EMBL" id="SHM74983.1"/>
    </source>
</evidence>
<dbReference type="EMBL" id="FRCY01000003">
    <property type="protein sequence ID" value="SHM74983.1"/>
    <property type="molecule type" value="Genomic_DNA"/>
</dbReference>
<keyword evidence="8" id="KW-1185">Reference proteome</keyword>
<feature type="transmembrane region" description="Helical" evidence="6">
    <location>
        <begin position="37"/>
        <end position="60"/>
    </location>
</feature>
<protein>
    <submittedName>
        <fullName evidence="7">Membrane protein</fullName>
    </submittedName>
</protein>
<feature type="transmembrane region" description="Helical" evidence="6">
    <location>
        <begin position="187"/>
        <end position="208"/>
    </location>
</feature>
<dbReference type="PANTHER" id="PTHR30213">
    <property type="entry name" value="INNER MEMBRANE PROTEIN YHJD"/>
    <property type="match status" value="1"/>
</dbReference>